<dbReference type="InterPro" id="IPR001005">
    <property type="entry name" value="SANT/Myb"/>
</dbReference>
<dbReference type="RefSeq" id="XP_008716136.1">
    <property type="nucleotide sequence ID" value="XM_008717914.1"/>
</dbReference>
<dbReference type="Gene3D" id="1.10.10.60">
    <property type="entry name" value="Homeodomain-like"/>
    <property type="match status" value="1"/>
</dbReference>
<gene>
    <name evidence="2" type="ORF">HMPREF1541_03563</name>
</gene>
<proteinExistence type="predicted"/>
<dbReference type="AlphaFoldDB" id="W2RYU9"/>
<organism evidence="2 3">
    <name type="scientific">Cyphellophora europaea (strain CBS 101466)</name>
    <name type="common">Phialophora europaea</name>
    <dbReference type="NCBI Taxonomy" id="1220924"/>
    <lineage>
        <taxon>Eukaryota</taxon>
        <taxon>Fungi</taxon>
        <taxon>Dikarya</taxon>
        <taxon>Ascomycota</taxon>
        <taxon>Pezizomycotina</taxon>
        <taxon>Eurotiomycetes</taxon>
        <taxon>Chaetothyriomycetidae</taxon>
        <taxon>Chaetothyriales</taxon>
        <taxon>Cyphellophoraceae</taxon>
        <taxon>Cyphellophora</taxon>
    </lineage>
</organism>
<dbReference type="InParanoid" id="W2RYU9"/>
<evidence type="ECO:0000313" key="2">
    <source>
        <dbReference type="EMBL" id="ETN41627.1"/>
    </source>
</evidence>
<evidence type="ECO:0000256" key="1">
    <source>
        <dbReference type="SAM" id="MobiDB-lite"/>
    </source>
</evidence>
<keyword evidence="3" id="KW-1185">Reference proteome</keyword>
<dbReference type="VEuPathDB" id="FungiDB:HMPREF1541_03563"/>
<reference evidence="2 3" key="1">
    <citation type="submission" date="2013-03" db="EMBL/GenBank/DDBJ databases">
        <title>The Genome Sequence of Phialophora europaea CBS 101466.</title>
        <authorList>
            <consortium name="The Broad Institute Genomics Platform"/>
            <person name="Cuomo C."/>
            <person name="de Hoog S."/>
            <person name="Gorbushina A."/>
            <person name="Walker B."/>
            <person name="Young S.K."/>
            <person name="Zeng Q."/>
            <person name="Gargeya S."/>
            <person name="Fitzgerald M."/>
            <person name="Haas B."/>
            <person name="Abouelleil A."/>
            <person name="Allen A.W."/>
            <person name="Alvarado L."/>
            <person name="Arachchi H.M."/>
            <person name="Berlin A.M."/>
            <person name="Chapman S.B."/>
            <person name="Gainer-Dewar J."/>
            <person name="Goldberg J."/>
            <person name="Griggs A."/>
            <person name="Gujja S."/>
            <person name="Hansen M."/>
            <person name="Howarth C."/>
            <person name="Imamovic A."/>
            <person name="Ireland A."/>
            <person name="Larimer J."/>
            <person name="McCowan C."/>
            <person name="Murphy C."/>
            <person name="Pearson M."/>
            <person name="Poon T.W."/>
            <person name="Priest M."/>
            <person name="Roberts A."/>
            <person name="Saif S."/>
            <person name="Shea T."/>
            <person name="Sisk P."/>
            <person name="Sykes S."/>
            <person name="Wortman J."/>
            <person name="Nusbaum C."/>
            <person name="Birren B."/>
        </authorList>
    </citation>
    <scope>NUCLEOTIDE SEQUENCE [LARGE SCALE GENOMIC DNA]</scope>
    <source>
        <strain evidence="2 3">CBS 101466</strain>
    </source>
</reference>
<name>W2RYU9_CYPE1</name>
<dbReference type="HOGENOM" id="CLU_966497_0_0_1"/>
<dbReference type="GeneID" id="19970902"/>
<feature type="compositionally biased region" description="Polar residues" evidence="1">
    <location>
        <begin position="86"/>
        <end position="98"/>
    </location>
</feature>
<feature type="region of interest" description="Disordered" evidence="1">
    <location>
        <begin position="1"/>
        <end position="103"/>
    </location>
</feature>
<dbReference type="EMBL" id="KB822719">
    <property type="protein sequence ID" value="ETN41627.1"/>
    <property type="molecule type" value="Genomic_DNA"/>
</dbReference>
<feature type="region of interest" description="Disordered" evidence="1">
    <location>
        <begin position="173"/>
        <end position="192"/>
    </location>
</feature>
<sequence>MAAKRQAQFLDDKSDDSDTESHNLRVQLPETPSPRPTKRRKVNLDSPETTLIRKREEFLDRESSNIDANPSPDDMDEEGMGRSSKRLNTSHPISTPSHQEFPAFDEMRSSDSLSAAHHTVLEEEMRDSETYYLSGGEDTFAQSSEEGEGSIQEDVNPGKMVRIMKPYGEIWGFEDDDTQPEDEVADDEDPGLEDEEGLVELWSEREQKVFLVLVCDFGRNWRRIQPFFPHMSVEELKAHFDHVDAEHPDYGLSEVADAAEQGTPIFSPRTTRGLFGHFAKGSDRLALM</sequence>
<protein>
    <submittedName>
        <fullName evidence="2">Uncharacterized protein</fullName>
    </submittedName>
</protein>
<accession>W2RYU9</accession>
<evidence type="ECO:0000313" key="3">
    <source>
        <dbReference type="Proteomes" id="UP000030752"/>
    </source>
</evidence>
<dbReference type="CDD" id="cd00167">
    <property type="entry name" value="SANT"/>
    <property type="match status" value="1"/>
</dbReference>
<dbReference type="Proteomes" id="UP000030752">
    <property type="component" value="Unassembled WGS sequence"/>
</dbReference>
<dbReference type="SUPFAM" id="SSF46689">
    <property type="entry name" value="Homeodomain-like"/>
    <property type="match status" value="1"/>
</dbReference>
<dbReference type="InterPro" id="IPR009057">
    <property type="entry name" value="Homeodomain-like_sf"/>
</dbReference>
<feature type="compositionally biased region" description="Basic and acidic residues" evidence="1">
    <location>
        <begin position="51"/>
        <end position="64"/>
    </location>
</feature>